<keyword evidence="3" id="KW-1185">Reference proteome</keyword>
<dbReference type="Pfam" id="PF14244">
    <property type="entry name" value="Retrotran_gag_3"/>
    <property type="match status" value="1"/>
</dbReference>
<gene>
    <name evidence="2" type="ORF">CEURO_LOCUS3449</name>
</gene>
<evidence type="ECO:0000313" key="3">
    <source>
        <dbReference type="Proteomes" id="UP001152484"/>
    </source>
</evidence>
<dbReference type="OrthoDB" id="1748682at2759"/>
<dbReference type="AlphaFoldDB" id="A0A9P0YNV3"/>
<dbReference type="InterPro" id="IPR029472">
    <property type="entry name" value="Copia-like_N"/>
</dbReference>
<evidence type="ECO:0000313" key="2">
    <source>
        <dbReference type="EMBL" id="CAH9069897.1"/>
    </source>
</evidence>
<accession>A0A9P0YNV3</accession>
<feature type="domain" description="Retrotransposon Copia-like N-terminal" evidence="1">
    <location>
        <begin position="28"/>
        <end position="72"/>
    </location>
</feature>
<reference evidence="2" key="1">
    <citation type="submission" date="2022-07" db="EMBL/GenBank/DDBJ databases">
        <authorList>
            <person name="Macas J."/>
            <person name="Novak P."/>
            <person name="Neumann P."/>
        </authorList>
    </citation>
    <scope>NUCLEOTIDE SEQUENCE</scope>
</reference>
<dbReference type="PANTHER" id="PTHR37610:SF101">
    <property type="entry name" value="(RAPE) HYPOTHETICAL PROTEIN"/>
    <property type="match status" value="1"/>
</dbReference>
<comment type="caution">
    <text evidence="2">The sequence shown here is derived from an EMBL/GenBank/DDBJ whole genome shotgun (WGS) entry which is preliminary data.</text>
</comment>
<protein>
    <recommendedName>
        <fullName evidence="1">Retrotransposon Copia-like N-terminal domain-containing protein</fullName>
    </recommendedName>
</protein>
<dbReference type="GO" id="GO:0008270">
    <property type="term" value="F:zinc ion binding"/>
    <property type="evidence" value="ECO:0007669"/>
    <property type="project" value="InterPro"/>
</dbReference>
<evidence type="ECO:0000259" key="1">
    <source>
        <dbReference type="Pfam" id="PF14244"/>
    </source>
</evidence>
<dbReference type="Proteomes" id="UP001152484">
    <property type="component" value="Unassembled WGS sequence"/>
</dbReference>
<name>A0A9P0YNV3_CUSEU</name>
<dbReference type="InterPro" id="IPR036875">
    <property type="entry name" value="Znf_CCHC_sf"/>
</dbReference>
<proteinExistence type="predicted"/>
<sequence length="413" mass="46754">MAIGEEDSAGRVPEKMYYSLPYFLGLQDRPGDSITPVRLSGDNYDDWANIMRLALRARRKYVFVDGTITKPKPPCTEDDWLTIHSMLVSWILNTISPDVKTTLSKYEDAQTLWDDLRERFSAVDGPKIHQVKSDLARCTQAKGMLIGTYYAKLKILWDELNNHEPIIECKCGRCTYDIGKQHEKRRAAERFHQFLMGLNEFFGPVRSQLLMEVPLPSLNRSYQQTVQEERVRGMTIRSDPQEVLRFAVSTAGRTYGRGNKIDKADLVCSYCKYTGHDVNNCFELKGYPDWWGDRPRSDSKGVGRGKGPVKGTGCGKLLAKAHAAVMEPNLPQELADGNQSSGTPLPGFTPEQWQALISAFGNPQSGRMVPQVCSRSVMDVRMIARMKKMKCYSSVRQCFSFTDEQSGKSITFW</sequence>
<dbReference type="SUPFAM" id="SSF57756">
    <property type="entry name" value="Retrovirus zinc finger-like domains"/>
    <property type="match status" value="1"/>
</dbReference>
<dbReference type="PANTHER" id="PTHR37610">
    <property type="entry name" value="CCHC-TYPE DOMAIN-CONTAINING PROTEIN"/>
    <property type="match status" value="1"/>
</dbReference>
<dbReference type="EMBL" id="CAMAPE010000005">
    <property type="protein sequence ID" value="CAH9069897.1"/>
    <property type="molecule type" value="Genomic_DNA"/>
</dbReference>
<dbReference type="GO" id="GO:0003676">
    <property type="term" value="F:nucleic acid binding"/>
    <property type="evidence" value="ECO:0007669"/>
    <property type="project" value="InterPro"/>
</dbReference>
<organism evidence="2 3">
    <name type="scientific">Cuscuta europaea</name>
    <name type="common">European dodder</name>
    <dbReference type="NCBI Taxonomy" id="41803"/>
    <lineage>
        <taxon>Eukaryota</taxon>
        <taxon>Viridiplantae</taxon>
        <taxon>Streptophyta</taxon>
        <taxon>Embryophyta</taxon>
        <taxon>Tracheophyta</taxon>
        <taxon>Spermatophyta</taxon>
        <taxon>Magnoliopsida</taxon>
        <taxon>eudicotyledons</taxon>
        <taxon>Gunneridae</taxon>
        <taxon>Pentapetalae</taxon>
        <taxon>asterids</taxon>
        <taxon>lamiids</taxon>
        <taxon>Solanales</taxon>
        <taxon>Convolvulaceae</taxon>
        <taxon>Cuscuteae</taxon>
        <taxon>Cuscuta</taxon>
        <taxon>Cuscuta subgen. Cuscuta</taxon>
    </lineage>
</organism>